<keyword evidence="2" id="KW-1185">Reference proteome</keyword>
<comment type="caution">
    <text evidence="1">The sequence shown here is derived from an EMBL/GenBank/DDBJ whole genome shotgun (WGS) entry which is preliminary data.</text>
</comment>
<proteinExistence type="predicted"/>
<accession>A0A7X0NJX1</accession>
<gene>
    <name evidence="1" type="ORF">HNQ55_003299</name>
</gene>
<name>A0A7X0NJX1_9GAMM</name>
<protein>
    <submittedName>
        <fullName evidence="1">Uncharacterized protein</fullName>
    </submittedName>
</protein>
<organism evidence="1 2">
    <name type="scientific">Thalassotalea piscium</name>
    <dbReference type="NCBI Taxonomy" id="1230533"/>
    <lineage>
        <taxon>Bacteria</taxon>
        <taxon>Pseudomonadati</taxon>
        <taxon>Pseudomonadota</taxon>
        <taxon>Gammaproteobacteria</taxon>
        <taxon>Alteromonadales</taxon>
        <taxon>Colwelliaceae</taxon>
        <taxon>Thalassotalea</taxon>
    </lineage>
</organism>
<reference evidence="1 2" key="1">
    <citation type="submission" date="2020-08" db="EMBL/GenBank/DDBJ databases">
        <title>Genomic Encyclopedia of Type Strains, Phase IV (KMG-IV): sequencing the most valuable type-strain genomes for metagenomic binning, comparative biology and taxonomic classification.</title>
        <authorList>
            <person name="Goeker M."/>
        </authorList>
    </citation>
    <scope>NUCLEOTIDE SEQUENCE [LARGE SCALE GENOMIC DNA]</scope>
    <source>
        <strain evidence="1 2">DSM 26287</strain>
    </source>
</reference>
<dbReference type="Proteomes" id="UP000537141">
    <property type="component" value="Unassembled WGS sequence"/>
</dbReference>
<evidence type="ECO:0000313" key="2">
    <source>
        <dbReference type="Proteomes" id="UP000537141"/>
    </source>
</evidence>
<sequence length="202" mass="23230">MTQMSEEHQPTVKRSLYLLNSCIEGFEIAIDMVSQAKAIDKTYTYLEAEKGLDYKLHKESFGCAKYIMDEMHKLIDVLPDGEESKKVREKEKSGLALLDFVSSELKKFLCRIISSRNGLEASLSMHEALSQLNLDEDGFRYKFFIEDHIMNVMAANDGITEYIHPVIIKAFKIRKYRIGKLQELERNISNSDEENTPLKPSP</sequence>
<evidence type="ECO:0000313" key="1">
    <source>
        <dbReference type="EMBL" id="MBB6544766.1"/>
    </source>
</evidence>
<dbReference type="AlphaFoldDB" id="A0A7X0NJX1"/>
<dbReference type="EMBL" id="JACHHU010000036">
    <property type="protein sequence ID" value="MBB6544766.1"/>
    <property type="molecule type" value="Genomic_DNA"/>
</dbReference>
<dbReference type="RefSeq" id="WP_184426191.1">
    <property type="nucleotide sequence ID" value="NZ_BAABLB010000034.1"/>
</dbReference>